<evidence type="ECO:0008006" key="4">
    <source>
        <dbReference type="Google" id="ProtNLM"/>
    </source>
</evidence>
<accession>A0ABN1L916</accession>
<dbReference type="EMBL" id="BAAAFA010000009">
    <property type="protein sequence ID" value="GAA0820480.1"/>
    <property type="molecule type" value="Genomic_DNA"/>
</dbReference>
<dbReference type="RefSeq" id="WP_343817984.1">
    <property type="nucleotide sequence ID" value="NZ_BAAAFA010000009.1"/>
</dbReference>
<gene>
    <name evidence="2" type="ORF">GCM10009111_26000</name>
</gene>
<reference evidence="2 3" key="1">
    <citation type="journal article" date="2019" name="Int. J. Syst. Evol. Microbiol.">
        <title>The Global Catalogue of Microorganisms (GCM) 10K type strain sequencing project: providing services to taxonomists for standard genome sequencing and annotation.</title>
        <authorList>
            <consortium name="The Broad Institute Genomics Platform"/>
            <consortium name="The Broad Institute Genome Sequencing Center for Infectious Disease"/>
            <person name="Wu L."/>
            <person name="Ma J."/>
        </authorList>
    </citation>
    <scope>NUCLEOTIDE SEQUENCE [LARGE SCALE GENOMIC DNA]</scope>
    <source>
        <strain evidence="2 3">JCM 15608</strain>
    </source>
</reference>
<dbReference type="Pfam" id="PF06945">
    <property type="entry name" value="DUF1289"/>
    <property type="match status" value="1"/>
</dbReference>
<feature type="compositionally biased region" description="Acidic residues" evidence="1">
    <location>
        <begin position="98"/>
        <end position="107"/>
    </location>
</feature>
<comment type="caution">
    <text evidence="2">The sequence shown here is derived from an EMBL/GenBank/DDBJ whole genome shotgun (WGS) entry which is preliminary data.</text>
</comment>
<sequence>MQLEFFDVPSPCVGICQADDKGHCIGCMRTRDERLNWSSFNHDDKQKVIKRCQQRKKRKAGAAKVKVVEQEVVKSPQPSLLDPPAKSNQANSSIANDDSLDFSDFDL</sequence>
<feature type="compositionally biased region" description="Polar residues" evidence="1">
    <location>
        <begin position="86"/>
        <end position="96"/>
    </location>
</feature>
<protein>
    <recommendedName>
        <fullName evidence="4">DUF1289 domain-containing protein</fullName>
    </recommendedName>
</protein>
<dbReference type="Proteomes" id="UP001500021">
    <property type="component" value="Unassembled WGS sequence"/>
</dbReference>
<evidence type="ECO:0000313" key="2">
    <source>
        <dbReference type="EMBL" id="GAA0820480.1"/>
    </source>
</evidence>
<name>A0ABN1L916_9GAMM</name>
<organism evidence="2 3">
    <name type="scientific">Colwellia asteriadis</name>
    <dbReference type="NCBI Taxonomy" id="517723"/>
    <lineage>
        <taxon>Bacteria</taxon>
        <taxon>Pseudomonadati</taxon>
        <taxon>Pseudomonadota</taxon>
        <taxon>Gammaproteobacteria</taxon>
        <taxon>Alteromonadales</taxon>
        <taxon>Colwelliaceae</taxon>
        <taxon>Colwellia</taxon>
    </lineage>
</organism>
<feature type="region of interest" description="Disordered" evidence="1">
    <location>
        <begin position="73"/>
        <end position="107"/>
    </location>
</feature>
<evidence type="ECO:0000313" key="3">
    <source>
        <dbReference type="Proteomes" id="UP001500021"/>
    </source>
</evidence>
<dbReference type="PANTHER" id="PTHR35175">
    <property type="entry name" value="DUF1289 DOMAIN-CONTAINING PROTEIN"/>
    <property type="match status" value="1"/>
</dbReference>
<proteinExistence type="predicted"/>
<dbReference type="PANTHER" id="PTHR35175:SF1">
    <property type="entry name" value="OXIDOREDUCTASE"/>
    <property type="match status" value="1"/>
</dbReference>
<keyword evidence="3" id="KW-1185">Reference proteome</keyword>
<evidence type="ECO:0000256" key="1">
    <source>
        <dbReference type="SAM" id="MobiDB-lite"/>
    </source>
</evidence>
<dbReference type="InterPro" id="IPR010710">
    <property type="entry name" value="DUF1289"/>
</dbReference>